<name>A0A7U9TGG3_9MOLU</name>
<reference evidence="1" key="1">
    <citation type="submission" date="2021-01" db="EMBL/GenBank/DDBJ databases">
        <title>Draft genome sequence of Acholeplasmataceae bacterium strain Mahy22.</title>
        <authorList>
            <person name="Watanabe M."/>
            <person name="Kojima H."/>
            <person name="Fukui M."/>
        </authorList>
    </citation>
    <scope>NUCLEOTIDE SEQUENCE</scope>
    <source>
        <strain evidence="1">Mahy22</strain>
    </source>
</reference>
<protein>
    <submittedName>
        <fullName evidence="1">Uncharacterized protein</fullName>
    </submittedName>
</protein>
<evidence type="ECO:0000313" key="2">
    <source>
        <dbReference type="Proteomes" id="UP000620133"/>
    </source>
</evidence>
<dbReference type="EMBL" id="AP024412">
    <property type="protein sequence ID" value="BCR35644.1"/>
    <property type="molecule type" value="Genomic_DNA"/>
</dbReference>
<evidence type="ECO:0000313" key="1">
    <source>
        <dbReference type="EMBL" id="BCR35644.1"/>
    </source>
</evidence>
<sequence>MLHIIMESNFQINEHDGYFEYKTLMRRREKIYNNRIKKVIICKENLVLKGGYEAIIVVRKGLKRSLFFHEFSMKKQDYTKVKDIFLSKDVNIVYKENKFFKPLATLFYF</sequence>
<dbReference type="AlphaFoldDB" id="A0A7U9TGG3"/>
<keyword evidence="2" id="KW-1185">Reference proteome</keyword>
<accession>A0A7U9TGG3</accession>
<dbReference type="Proteomes" id="UP000620133">
    <property type="component" value="Chromosome"/>
</dbReference>
<organism evidence="1 2">
    <name type="scientific">Mariniplasma anaerobium</name>
    <dbReference type="NCBI Taxonomy" id="2735436"/>
    <lineage>
        <taxon>Bacteria</taxon>
        <taxon>Bacillati</taxon>
        <taxon>Mycoplasmatota</taxon>
        <taxon>Mollicutes</taxon>
        <taxon>Acholeplasmatales</taxon>
        <taxon>Acholeplasmataceae</taxon>
        <taxon>Mariniplasma</taxon>
    </lineage>
</organism>
<gene>
    <name evidence="1" type="ORF">MPAN_005370</name>
</gene>
<proteinExistence type="predicted"/>
<dbReference type="KEGG" id="manr:MPAN_005370"/>